<name>A0AAW0NB17_9GOBI</name>
<evidence type="ECO:0000313" key="1">
    <source>
        <dbReference type="EMBL" id="KAK7891424.1"/>
    </source>
</evidence>
<sequence length="104" mass="11354">MPAVLLPVHIVSGTCWDVTLRPWDPGWDPTSTCTLPHTSAPIRLSFLLFVSQRGSDHISLKASIRQSFVSVEPSFCPAERKDTKHQGAVVGLELWCGQKLEAGG</sequence>
<proteinExistence type="predicted"/>
<dbReference type="Proteomes" id="UP001460270">
    <property type="component" value="Unassembled WGS sequence"/>
</dbReference>
<gene>
    <name evidence="1" type="ORF">WMY93_023387</name>
</gene>
<accession>A0AAW0NB17</accession>
<keyword evidence="2" id="KW-1185">Reference proteome</keyword>
<evidence type="ECO:0000313" key="2">
    <source>
        <dbReference type="Proteomes" id="UP001460270"/>
    </source>
</evidence>
<protein>
    <submittedName>
        <fullName evidence="1">Uncharacterized protein</fullName>
    </submittedName>
</protein>
<dbReference type="AlphaFoldDB" id="A0AAW0NB17"/>
<reference evidence="2" key="1">
    <citation type="submission" date="2024-04" db="EMBL/GenBank/DDBJ databases">
        <title>Salinicola lusitanus LLJ914,a marine bacterium isolated from the Okinawa Trough.</title>
        <authorList>
            <person name="Li J."/>
        </authorList>
    </citation>
    <scope>NUCLEOTIDE SEQUENCE [LARGE SCALE GENOMIC DNA]</scope>
</reference>
<organism evidence="1 2">
    <name type="scientific">Mugilogobius chulae</name>
    <name type="common">yellowstripe goby</name>
    <dbReference type="NCBI Taxonomy" id="88201"/>
    <lineage>
        <taxon>Eukaryota</taxon>
        <taxon>Metazoa</taxon>
        <taxon>Chordata</taxon>
        <taxon>Craniata</taxon>
        <taxon>Vertebrata</taxon>
        <taxon>Euteleostomi</taxon>
        <taxon>Actinopterygii</taxon>
        <taxon>Neopterygii</taxon>
        <taxon>Teleostei</taxon>
        <taxon>Neoteleostei</taxon>
        <taxon>Acanthomorphata</taxon>
        <taxon>Gobiaria</taxon>
        <taxon>Gobiiformes</taxon>
        <taxon>Gobioidei</taxon>
        <taxon>Gobiidae</taxon>
        <taxon>Gobionellinae</taxon>
        <taxon>Mugilogobius</taxon>
    </lineage>
</organism>
<comment type="caution">
    <text evidence="1">The sequence shown here is derived from an EMBL/GenBank/DDBJ whole genome shotgun (WGS) entry which is preliminary data.</text>
</comment>
<dbReference type="EMBL" id="JBBPFD010000017">
    <property type="protein sequence ID" value="KAK7891424.1"/>
    <property type="molecule type" value="Genomic_DNA"/>
</dbReference>